<evidence type="ECO:0000313" key="1">
    <source>
        <dbReference type="EMBL" id="MBK1871420.1"/>
    </source>
</evidence>
<comment type="caution">
    <text evidence="1">The sequence shown here is derived from an EMBL/GenBank/DDBJ whole genome shotgun (WGS) entry which is preliminary data.</text>
</comment>
<dbReference type="EMBL" id="JAENHL010000008">
    <property type="protein sequence ID" value="MBK1871420.1"/>
    <property type="molecule type" value="Genomic_DNA"/>
</dbReference>
<dbReference type="Proteomes" id="UP000616151">
    <property type="component" value="Unassembled WGS sequence"/>
</dbReference>
<sequence length="175" mass="19342">MSTLLYFAYGSNMMTARLQARCPSARPAGIAFADNHRLTFWKRGRDGSGKGHLAASPGLAQPGVLFTLSPDDLIALDGFEGAGRGYRRANDFIVRLRDTGKITQAATYIATDLDETLQPYDWYLALILAGAREHAFDEKIVRDLSATACREDPDRTRASRYEALGLLRGRITDRT</sequence>
<gene>
    <name evidence="1" type="ORF">JHL16_33945</name>
</gene>
<accession>A0ACC5RG36</accession>
<organism evidence="1 2">
    <name type="scientific">Taklimakanibacter albus</name>
    <dbReference type="NCBI Taxonomy" id="2800327"/>
    <lineage>
        <taxon>Bacteria</taxon>
        <taxon>Pseudomonadati</taxon>
        <taxon>Pseudomonadota</taxon>
        <taxon>Alphaproteobacteria</taxon>
        <taxon>Hyphomicrobiales</taxon>
        <taxon>Aestuariivirgaceae</taxon>
        <taxon>Taklimakanibacter</taxon>
    </lineage>
</organism>
<keyword evidence="2" id="KW-1185">Reference proteome</keyword>
<protein>
    <submittedName>
        <fullName evidence="1">Gamma-glutamylcyclotransferase</fullName>
    </submittedName>
</protein>
<proteinExistence type="predicted"/>
<name>A0ACC5RG36_9HYPH</name>
<reference evidence="1" key="1">
    <citation type="submission" date="2021-01" db="EMBL/GenBank/DDBJ databases">
        <authorList>
            <person name="Sun Q."/>
        </authorList>
    </citation>
    <scope>NUCLEOTIDE SEQUENCE</scope>
    <source>
        <strain evidence="1">YIM B02566</strain>
    </source>
</reference>
<evidence type="ECO:0000313" key="2">
    <source>
        <dbReference type="Proteomes" id="UP000616151"/>
    </source>
</evidence>